<sequence length="183" mass="21715">MKVQDKTRFKLAKSMKELMKSKPLDKITVTDIVENCDVSRQSFYRLFQDKYDLVNWYFEVLAQQSFKQMGVLYTLKEGLMKKFQFIEQEYVFFAQAFASQDNNSLIHYDFECIYNFYKNLIETKNKAPLTSELSFLLEMYCHGSVSMTMEWIATDRKQAIETIVDLLIEALPDKLKEQLKELL</sequence>
<dbReference type="SUPFAM" id="SSF46689">
    <property type="entry name" value="Homeodomain-like"/>
    <property type="match status" value="1"/>
</dbReference>
<dbReference type="PANTHER" id="PTHR43479">
    <property type="entry name" value="ACREF/ENVCD OPERON REPRESSOR-RELATED"/>
    <property type="match status" value="1"/>
</dbReference>
<gene>
    <name evidence="4" type="ORF">LQE99_07430</name>
</gene>
<dbReference type="PROSITE" id="PS50977">
    <property type="entry name" value="HTH_TETR_2"/>
    <property type="match status" value="1"/>
</dbReference>
<evidence type="ECO:0000256" key="1">
    <source>
        <dbReference type="ARBA" id="ARBA00023125"/>
    </source>
</evidence>
<organism evidence="4 5">
    <name type="scientific">Amedibacillus hominis</name>
    <dbReference type="NCBI Taxonomy" id="2897776"/>
    <lineage>
        <taxon>Bacteria</taxon>
        <taxon>Bacillati</taxon>
        <taxon>Bacillota</taxon>
        <taxon>Erysipelotrichia</taxon>
        <taxon>Erysipelotrichales</taxon>
        <taxon>Erysipelotrichaceae</taxon>
        <taxon>Amedibacillus</taxon>
    </lineage>
</organism>
<accession>A0ABS9R5N7</accession>
<reference evidence="4 5" key="1">
    <citation type="submission" date="2022-02" db="EMBL/GenBank/DDBJ databases">
        <title>Genome of Erysipelotrichaceae sp. nov. NSJ-176 isolated from human feces.</title>
        <authorList>
            <person name="Abdugheni R."/>
        </authorList>
    </citation>
    <scope>NUCLEOTIDE SEQUENCE [LARGE SCALE GENOMIC DNA]</scope>
    <source>
        <strain evidence="4 5">NSJ-176</strain>
    </source>
</reference>
<feature type="DNA-binding region" description="H-T-H motif" evidence="2">
    <location>
        <begin position="28"/>
        <end position="47"/>
    </location>
</feature>
<proteinExistence type="predicted"/>
<feature type="domain" description="HTH tetR-type" evidence="3">
    <location>
        <begin position="5"/>
        <end position="65"/>
    </location>
</feature>
<dbReference type="Pfam" id="PF00440">
    <property type="entry name" value="TetR_N"/>
    <property type="match status" value="1"/>
</dbReference>
<dbReference type="PANTHER" id="PTHR43479:SF7">
    <property type="entry name" value="TETR-FAMILY TRANSCRIPTIONAL REGULATOR"/>
    <property type="match status" value="1"/>
</dbReference>
<name>A0ABS9R5N7_9FIRM</name>
<keyword evidence="1 2" id="KW-0238">DNA-binding</keyword>
<evidence type="ECO:0000259" key="3">
    <source>
        <dbReference type="PROSITE" id="PS50977"/>
    </source>
</evidence>
<dbReference type="InterPro" id="IPR009057">
    <property type="entry name" value="Homeodomain-like_sf"/>
</dbReference>
<evidence type="ECO:0000313" key="5">
    <source>
        <dbReference type="Proteomes" id="UP001202402"/>
    </source>
</evidence>
<protein>
    <submittedName>
        <fullName evidence="4">TetR/AcrR family transcriptional regulator</fullName>
    </submittedName>
</protein>
<dbReference type="Pfam" id="PF14278">
    <property type="entry name" value="TetR_C_8"/>
    <property type="match status" value="1"/>
</dbReference>
<keyword evidence="5" id="KW-1185">Reference proteome</keyword>
<comment type="caution">
    <text evidence="4">The sequence shown here is derived from an EMBL/GenBank/DDBJ whole genome shotgun (WGS) entry which is preliminary data.</text>
</comment>
<dbReference type="InterPro" id="IPR039532">
    <property type="entry name" value="TetR_C_Firmicutes"/>
</dbReference>
<dbReference type="InterPro" id="IPR001647">
    <property type="entry name" value="HTH_TetR"/>
</dbReference>
<dbReference type="Proteomes" id="UP001202402">
    <property type="component" value="Unassembled WGS sequence"/>
</dbReference>
<evidence type="ECO:0000313" key="4">
    <source>
        <dbReference type="EMBL" id="MCH4284960.1"/>
    </source>
</evidence>
<dbReference type="InterPro" id="IPR050624">
    <property type="entry name" value="HTH-type_Tx_Regulator"/>
</dbReference>
<dbReference type="Gene3D" id="1.10.357.10">
    <property type="entry name" value="Tetracycline Repressor, domain 2"/>
    <property type="match status" value="1"/>
</dbReference>
<dbReference type="EMBL" id="JAKVPQ010000004">
    <property type="protein sequence ID" value="MCH4284960.1"/>
    <property type="molecule type" value="Genomic_DNA"/>
</dbReference>
<evidence type="ECO:0000256" key="2">
    <source>
        <dbReference type="PROSITE-ProRule" id="PRU00335"/>
    </source>
</evidence>